<proteinExistence type="predicted"/>
<dbReference type="AlphaFoldDB" id="C0D534"/>
<reference evidence="1 2" key="1">
    <citation type="submission" date="2009-02" db="EMBL/GenBank/DDBJ databases">
        <title>Draft genome sequence of Clostridium asparagiforme (DSM 15981).</title>
        <authorList>
            <person name="Sudarsanam P."/>
            <person name="Ley R."/>
            <person name="Guruge J."/>
            <person name="Turnbaugh P.J."/>
            <person name="Mahowald M."/>
            <person name="Liep D."/>
            <person name="Gordon J."/>
        </authorList>
    </citation>
    <scope>NUCLEOTIDE SEQUENCE [LARGE SCALE GENOMIC DNA]</scope>
    <source>
        <strain evidence="1 2">DSM 15981</strain>
    </source>
</reference>
<dbReference type="Proteomes" id="UP000004756">
    <property type="component" value="Unassembled WGS sequence"/>
</dbReference>
<protein>
    <submittedName>
        <fullName evidence="1">Uncharacterized protein</fullName>
    </submittedName>
</protein>
<dbReference type="InterPro" id="IPR036812">
    <property type="entry name" value="NAD(P)_OxRdtase_dom_sf"/>
</dbReference>
<evidence type="ECO:0000313" key="2">
    <source>
        <dbReference type="Proteomes" id="UP000004756"/>
    </source>
</evidence>
<dbReference type="RefSeq" id="WP_007714846.1">
    <property type="nucleotide sequence ID" value="NZ_CP102272.1"/>
</dbReference>
<dbReference type="HOGENOM" id="CLU_3151084_0_0_9"/>
<dbReference type="EMBL" id="ACCJ01000359">
    <property type="protein sequence ID" value="EEG53556.1"/>
    <property type="molecule type" value="Genomic_DNA"/>
</dbReference>
<accession>C0D534</accession>
<name>C0D534_9FIRM</name>
<dbReference type="SUPFAM" id="SSF51430">
    <property type="entry name" value="NAD(P)-linked oxidoreductase"/>
    <property type="match status" value="1"/>
</dbReference>
<keyword evidence="2" id="KW-1185">Reference proteome</keyword>
<sequence length="48" mass="5344">MKTRRLRNIEVSEIGYSCMGFSHGYGALPPKADAILLIRMAYELGCNP</sequence>
<organism evidence="1 2">
    <name type="scientific">[Clostridium] asparagiforme DSM 15981</name>
    <dbReference type="NCBI Taxonomy" id="518636"/>
    <lineage>
        <taxon>Bacteria</taxon>
        <taxon>Bacillati</taxon>
        <taxon>Bacillota</taxon>
        <taxon>Clostridia</taxon>
        <taxon>Lachnospirales</taxon>
        <taxon>Lachnospiraceae</taxon>
        <taxon>Enterocloster</taxon>
    </lineage>
</organism>
<evidence type="ECO:0000313" key="1">
    <source>
        <dbReference type="EMBL" id="EEG53556.1"/>
    </source>
</evidence>
<comment type="caution">
    <text evidence="1">The sequence shown here is derived from an EMBL/GenBank/DDBJ whole genome shotgun (WGS) entry which is preliminary data.</text>
</comment>
<gene>
    <name evidence="1" type="ORF">CLOSTASPAR_04380</name>
</gene>